<evidence type="ECO:0000313" key="4">
    <source>
        <dbReference type="Proteomes" id="UP000304951"/>
    </source>
</evidence>
<sequence length="315" mass="35296">MSATFPLLSPSNMTERSDIEFKTIDHVTLRGWIFKPKDAQGKYPCLIISHGLTCLKEMYLDTLAERLTSVLPIACLVYDHRGYGSSDQKENEPRNEIVGTQQASDLQDAITYAQSREDVDASKIGLWGYSYSGGHSTWVAAIDRRVKAVIAVAPFSTGDILINNLRTDFEDTVHGMLAQERLSRAAGNEPGKMPVIVENPVDQAALPHAESFAFFSPWVEKIGWKNEMTIRSFESIIEYFPSARIHQIGPTPLLMQVPEKDVVGVTTAMLEAYSRAREPKELQMLPGGHFSIFEGKDFETLLAKEVEFLKRTLLR</sequence>
<dbReference type="PANTHER" id="PTHR47751:SF2">
    <property type="entry name" value="DLTD N-TERMINAL DOMAIN PROTEIN (AFU_ORTHOLOGUE AFUA_8G00380)-RELATED"/>
    <property type="match status" value="1"/>
</dbReference>
<dbReference type="InterPro" id="IPR029058">
    <property type="entry name" value="AB_hydrolase_fold"/>
</dbReference>
<dbReference type="Pfam" id="PF00561">
    <property type="entry name" value="Abhydrolase_1"/>
    <property type="match status" value="1"/>
</dbReference>
<dbReference type="InterPro" id="IPR051411">
    <property type="entry name" value="Polyketide_trans_af380"/>
</dbReference>
<evidence type="ECO:0000259" key="2">
    <source>
        <dbReference type="Pfam" id="PF00561"/>
    </source>
</evidence>
<dbReference type="Gene3D" id="3.40.50.1820">
    <property type="entry name" value="alpha/beta hydrolase"/>
    <property type="match status" value="1"/>
</dbReference>
<dbReference type="InterPro" id="IPR000073">
    <property type="entry name" value="AB_hydrolase_1"/>
</dbReference>
<feature type="domain" description="AB hydrolase-1" evidence="2">
    <location>
        <begin position="74"/>
        <end position="157"/>
    </location>
</feature>
<dbReference type="Gene3D" id="1.10.10.800">
    <property type="match status" value="1"/>
</dbReference>
<dbReference type="SUPFAM" id="SSF53474">
    <property type="entry name" value="alpha/beta-Hydrolases"/>
    <property type="match status" value="1"/>
</dbReference>
<accession>A0A4S8SJN9</accession>
<comment type="similarity">
    <text evidence="1">Belongs to the polyketide transferase af380 family.</text>
</comment>
<name>A0A4S8SJN9_AURPU</name>
<evidence type="ECO:0000256" key="1">
    <source>
        <dbReference type="ARBA" id="ARBA00029464"/>
    </source>
</evidence>
<evidence type="ECO:0000313" key="3">
    <source>
        <dbReference type="EMBL" id="THV70705.1"/>
    </source>
</evidence>
<dbReference type="AlphaFoldDB" id="A0A4S8SJN9"/>
<dbReference type="EMBL" id="QZAF01000185">
    <property type="protein sequence ID" value="THV70705.1"/>
    <property type="molecule type" value="Genomic_DNA"/>
</dbReference>
<gene>
    <name evidence="3" type="ORF">D6D28_04966</name>
</gene>
<dbReference type="PANTHER" id="PTHR47751">
    <property type="entry name" value="SUPERFAMILY HYDROLASE, PUTATIVE (AFU_ORTHOLOGUE AFUA_2G16580)-RELATED"/>
    <property type="match status" value="1"/>
</dbReference>
<dbReference type="Proteomes" id="UP000304951">
    <property type="component" value="Unassembled WGS sequence"/>
</dbReference>
<protein>
    <submittedName>
        <fullName evidence="3">DltD N-terminal domain protein</fullName>
    </submittedName>
</protein>
<organism evidence="3 4">
    <name type="scientific">Aureobasidium pullulans</name>
    <name type="common">Black yeast</name>
    <name type="synonym">Pullularia pullulans</name>
    <dbReference type="NCBI Taxonomy" id="5580"/>
    <lineage>
        <taxon>Eukaryota</taxon>
        <taxon>Fungi</taxon>
        <taxon>Dikarya</taxon>
        <taxon>Ascomycota</taxon>
        <taxon>Pezizomycotina</taxon>
        <taxon>Dothideomycetes</taxon>
        <taxon>Dothideomycetidae</taxon>
        <taxon>Dothideales</taxon>
        <taxon>Saccotheciaceae</taxon>
        <taxon>Aureobasidium</taxon>
    </lineage>
</organism>
<reference evidence="3 4" key="1">
    <citation type="submission" date="2018-10" db="EMBL/GenBank/DDBJ databases">
        <title>Fifty Aureobasidium pullulans genomes reveal a recombining polyextremotolerant generalist.</title>
        <authorList>
            <person name="Gostincar C."/>
            <person name="Turk M."/>
            <person name="Zajc J."/>
            <person name="Gunde-Cimerman N."/>
        </authorList>
    </citation>
    <scope>NUCLEOTIDE SEQUENCE [LARGE SCALE GENOMIC DNA]</scope>
    <source>
        <strain evidence="3 4">EXF-11900</strain>
    </source>
</reference>
<comment type="caution">
    <text evidence="3">The sequence shown here is derived from an EMBL/GenBank/DDBJ whole genome shotgun (WGS) entry which is preliminary data.</text>
</comment>
<proteinExistence type="inferred from homology"/>